<dbReference type="AlphaFoldDB" id="A0A2M9CFA1"/>
<dbReference type="Gene3D" id="1.20.144.10">
    <property type="entry name" value="Phosphatidic acid phosphatase type 2/haloperoxidase"/>
    <property type="match status" value="1"/>
</dbReference>
<reference evidence="3 4" key="1">
    <citation type="submission" date="2017-11" db="EMBL/GenBank/DDBJ databases">
        <title>Genomic Encyclopedia of Archaeal and Bacterial Type Strains, Phase II (KMG-II): From Individual Species to Whole Genera.</title>
        <authorList>
            <person name="Goeker M."/>
        </authorList>
    </citation>
    <scope>NUCLEOTIDE SEQUENCE [LARGE SCALE GENOMIC DNA]</scope>
    <source>
        <strain evidence="3 4">DSM 27393</strain>
    </source>
</reference>
<organism evidence="3 4">
    <name type="scientific">Diaminobutyricimonas aerilata</name>
    <dbReference type="NCBI Taxonomy" id="1162967"/>
    <lineage>
        <taxon>Bacteria</taxon>
        <taxon>Bacillati</taxon>
        <taxon>Actinomycetota</taxon>
        <taxon>Actinomycetes</taxon>
        <taxon>Micrococcales</taxon>
        <taxon>Microbacteriaceae</taxon>
        <taxon>Diaminobutyricimonas</taxon>
    </lineage>
</organism>
<dbReference type="InterPro" id="IPR036938">
    <property type="entry name" value="PAP2/HPO_sf"/>
</dbReference>
<feature type="transmembrane region" description="Helical" evidence="1">
    <location>
        <begin position="97"/>
        <end position="117"/>
    </location>
</feature>
<evidence type="ECO:0000313" key="3">
    <source>
        <dbReference type="EMBL" id="PJJ70626.1"/>
    </source>
</evidence>
<dbReference type="SMART" id="SM00014">
    <property type="entry name" value="acidPPc"/>
    <property type="match status" value="1"/>
</dbReference>
<accession>A0A2M9CFA1</accession>
<dbReference type="SUPFAM" id="SSF48317">
    <property type="entry name" value="Acid phosphatase/Vanadium-dependent haloperoxidase"/>
    <property type="match status" value="1"/>
</dbReference>
<keyword evidence="1" id="KW-0812">Transmembrane</keyword>
<dbReference type="OrthoDB" id="5289372at2"/>
<evidence type="ECO:0000256" key="1">
    <source>
        <dbReference type="SAM" id="Phobius"/>
    </source>
</evidence>
<feature type="transmembrane region" description="Helical" evidence="1">
    <location>
        <begin position="122"/>
        <end position="142"/>
    </location>
</feature>
<gene>
    <name evidence="3" type="ORF">CLV46_0148</name>
</gene>
<feature type="transmembrane region" description="Helical" evidence="1">
    <location>
        <begin position="20"/>
        <end position="53"/>
    </location>
</feature>
<dbReference type="RefSeq" id="WP_157802178.1">
    <property type="nucleotide sequence ID" value="NZ_PGFF01000001.1"/>
</dbReference>
<dbReference type="Proteomes" id="UP000228758">
    <property type="component" value="Unassembled WGS sequence"/>
</dbReference>
<dbReference type="EMBL" id="PGFF01000001">
    <property type="protein sequence ID" value="PJJ70626.1"/>
    <property type="molecule type" value="Genomic_DNA"/>
</dbReference>
<keyword evidence="4" id="KW-1185">Reference proteome</keyword>
<dbReference type="PANTHER" id="PTHR14969">
    <property type="entry name" value="SPHINGOSINE-1-PHOSPHATE PHOSPHOHYDROLASE"/>
    <property type="match status" value="1"/>
</dbReference>
<keyword evidence="1" id="KW-1133">Transmembrane helix</keyword>
<feature type="transmembrane region" description="Helical" evidence="1">
    <location>
        <begin position="148"/>
        <end position="166"/>
    </location>
</feature>
<comment type="caution">
    <text evidence="3">The sequence shown here is derived from an EMBL/GenBank/DDBJ whole genome shotgun (WGS) entry which is preliminary data.</text>
</comment>
<name>A0A2M9CFA1_9MICO</name>
<proteinExistence type="predicted"/>
<evidence type="ECO:0000313" key="4">
    <source>
        <dbReference type="Proteomes" id="UP000228758"/>
    </source>
</evidence>
<dbReference type="PANTHER" id="PTHR14969:SF13">
    <property type="entry name" value="AT30094P"/>
    <property type="match status" value="1"/>
</dbReference>
<dbReference type="Pfam" id="PF01569">
    <property type="entry name" value="PAP2"/>
    <property type="match status" value="1"/>
</dbReference>
<protein>
    <submittedName>
        <fullName evidence="3">Undecaprenyl-diphosphatase</fullName>
    </submittedName>
</protein>
<evidence type="ECO:0000259" key="2">
    <source>
        <dbReference type="SMART" id="SM00014"/>
    </source>
</evidence>
<feature type="transmembrane region" description="Helical" evidence="1">
    <location>
        <begin position="60"/>
        <end position="77"/>
    </location>
</feature>
<sequence length="179" mass="18551">MGWIEAWDATWLQVMREARAPALTAVALALSVQGGVLFGSVLLPAALAIAFVVRGYRRGGLFLLATAVATAVLTRVVKELVGADRPPGGLLELASPSWPSGHASAASALAVSVVLLVRRSWVVAAGALYVLLHALARTYLGVHWLSDTVAGAVLGAAVAIVGWLLTGRPRADRTVRTAA</sequence>
<dbReference type="InterPro" id="IPR000326">
    <property type="entry name" value="PAP2/HPO"/>
</dbReference>
<feature type="domain" description="Phosphatidic acid phosphatase type 2/haloperoxidase" evidence="2">
    <location>
        <begin position="58"/>
        <end position="163"/>
    </location>
</feature>
<keyword evidence="1" id="KW-0472">Membrane</keyword>